<reference evidence="1" key="1">
    <citation type="journal article" date="2015" name="Nature">
        <title>Complex archaea that bridge the gap between prokaryotes and eukaryotes.</title>
        <authorList>
            <person name="Spang A."/>
            <person name="Saw J.H."/>
            <person name="Jorgensen S.L."/>
            <person name="Zaremba-Niedzwiedzka K."/>
            <person name="Martijn J."/>
            <person name="Lind A.E."/>
            <person name="van Eijk R."/>
            <person name="Schleper C."/>
            <person name="Guy L."/>
            <person name="Ettema T.J."/>
        </authorList>
    </citation>
    <scope>NUCLEOTIDE SEQUENCE</scope>
</reference>
<sequence length="124" mass="13360">AEWPPPVAHTHPLGVTQAQTPVPISVPNVGGVEQWRTLVAAYFRAADVELALRIMGCESGGRPAAKNPNSSATGLFQHLGKYWASRSAAAGWGGFDRIHPEANIAVAAWLRDQKGGWLHWRACL</sequence>
<dbReference type="AlphaFoldDB" id="A0A0F9ATJ0"/>
<name>A0A0F9ATJ0_9ZZZZ</name>
<feature type="non-terminal residue" evidence="1">
    <location>
        <position position="1"/>
    </location>
</feature>
<dbReference type="EMBL" id="LAZR01055838">
    <property type="protein sequence ID" value="KKK75491.1"/>
    <property type="molecule type" value="Genomic_DNA"/>
</dbReference>
<dbReference type="Gene3D" id="1.10.530.10">
    <property type="match status" value="1"/>
</dbReference>
<dbReference type="InterPro" id="IPR023346">
    <property type="entry name" value="Lysozyme-like_dom_sf"/>
</dbReference>
<evidence type="ECO:0000313" key="1">
    <source>
        <dbReference type="EMBL" id="KKK75491.1"/>
    </source>
</evidence>
<gene>
    <name evidence="1" type="ORF">LCGC14_2873150</name>
</gene>
<dbReference type="SUPFAM" id="SSF53955">
    <property type="entry name" value="Lysozyme-like"/>
    <property type="match status" value="1"/>
</dbReference>
<organism evidence="1">
    <name type="scientific">marine sediment metagenome</name>
    <dbReference type="NCBI Taxonomy" id="412755"/>
    <lineage>
        <taxon>unclassified sequences</taxon>
        <taxon>metagenomes</taxon>
        <taxon>ecological metagenomes</taxon>
    </lineage>
</organism>
<proteinExistence type="predicted"/>
<comment type="caution">
    <text evidence="1">The sequence shown here is derived from an EMBL/GenBank/DDBJ whole genome shotgun (WGS) entry which is preliminary data.</text>
</comment>
<protein>
    <recommendedName>
        <fullName evidence="2">Transglycosylase SLT domain-containing protein</fullName>
    </recommendedName>
</protein>
<evidence type="ECO:0008006" key="2">
    <source>
        <dbReference type="Google" id="ProtNLM"/>
    </source>
</evidence>
<accession>A0A0F9ATJ0</accession>